<keyword evidence="2" id="KW-0723">Serine/threonine-protein kinase</keyword>
<proteinExistence type="predicted"/>
<feature type="region of interest" description="Disordered" evidence="9">
    <location>
        <begin position="681"/>
        <end position="702"/>
    </location>
</feature>
<dbReference type="InterPro" id="IPR011009">
    <property type="entry name" value="Kinase-like_dom_sf"/>
</dbReference>
<comment type="catalytic activity">
    <reaction evidence="8">
        <text>L-seryl-[protein] + ATP = O-phospho-L-seryl-[protein] + ADP + H(+)</text>
        <dbReference type="Rhea" id="RHEA:17989"/>
        <dbReference type="Rhea" id="RHEA-COMP:9863"/>
        <dbReference type="Rhea" id="RHEA-COMP:11604"/>
        <dbReference type="ChEBI" id="CHEBI:15378"/>
        <dbReference type="ChEBI" id="CHEBI:29999"/>
        <dbReference type="ChEBI" id="CHEBI:30616"/>
        <dbReference type="ChEBI" id="CHEBI:83421"/>
        <dbReference type="ChEBI" id="CHEBI:456216"/>
        <dbReference type="EC" id="2.7.11.1"/>
    </reaction>
</comment>
<dbReference type="Gene3D" id="1.10.510.10">
    <property type="entry name" value="Transferase(Phosphotransferase) domain 1"/>
    <property type="match status" value="1"/>
</dbReference>
<dbReference type="AlphaFoldDB" id="A0A9K3CR08"/>
<sequence length="714" mass="75492">ALSSQSAEAVRVCDYGSASDKTWVGKTMRRNGTMRCDAEIFISHNTTPAYRAPEMADLYSGQDISCKTDVWALGVLLYKMMYFKAPFADTDIPLGIIQNKWHFPVPVSNLRDTELRHKKEECRGKGLSVDERAAAPREGLCYSESLKACVRMCLTKKVDERATVFDVARYITKTAGVPCPLPTSLRLRGTPQVTEPGAIEVSGGDEPAPAQGGFDAFWAEDNATPHAPAQDMFSQAVSPQVSAPAPAADDAFGLFESFESAPVASTASASNPPSADGSFDWGAFSTAPTQAVVSAPPSSMANQAKTTDAMDIFSARPAPKQTVQQATVQPKQSHGIGSLFHSKQAPAYQGLTSPVAAPTQTQTFATPAKGHKAPAQAAERHPSHMADTLLKKLLRHSVPKWKHIQGLAYLTWPPNSPSAGLVTVLTCAAKQSPVRQKPEARVACLASVLRLLQLVPTAAVQGPSDPVAKFLASLPRLPPSPLSGVIDAYTAYLRARVTTLRGNTSLHANLCIRDVISRPPLCRRADQALLSLGTSLVSLCDAVSAIGAGSLLSTAQGEGDDTMAVRTSAGIPVLRECKDILGAIRAVHDKVSRLGSPSAGLAGKSTDPFADLLSSPGVSLAPTVDEAHIVYTGLKGYMQGASNSMDREEVSVVGVPRMGETLMQCSQTALPVPTPLVPPPVPTDMGAEAEGQSAHTAPVQQQQPRVVQAALLDF</sequence>
<dbReference type="Proteomes" id="UP000265618">
    <property type="component" value="Unassembled WGS sequence"/>
</dbReference>
<dbReference type="Pfam" id="PF00069">
    <property type="entry name" value="Pkinase"/>
    <property type="match status" value="1"/>
</dbReference>
<evidence type="ECO:0000256" key="4">
    <source>
        <dbReference type="ARBA" id="ARBA00022741"/>
    </source>
</evidence>
<organism evidence="11 12">
    <name type="scientific">Kipferlia bialata</name>
    <dbReference type="NCBI Taxonomy" id="797122"/>
    <lineage>
        <taxon>Eukaryota</taxon>
        <taxon>Metamonada</taxon>
        <taxon>Carpediemonas-like organisms</taxon>
        <taxon>Kipferlia</taxon>
    </lineage>
</organism>
<gene>
    <name evidence="11" type="ORF">KIPB_002135</name>
</gene>
<evidence type="ECO:0000256" key="8">
    <source>
        <dbReference type="ARBA" id="ARBA00048679"/>
    </source>
</evidence>
<comment type="caution">
    <text evidence="11">The sequence shown here is derived from an EMBL/GenBank/DDBJ whole genome shotgun (WGS) entry which is preliminary data.</text>
</comment>
<evidence type="ECO:0000256" key="2">
    <source>
        <dbReference type="ARBA" id="ARBA00022527"/>
    </source>
</evidence>
<feature type="domain" description="Protein kinase" evidence="10">
    <location>
        <begin position="1"/>
        <end position="171"/>
    </location>
</feature>
<dbReference type="GO" id="GO:0005524">
    <property type="term" value="F:ATP binding"/>
    <property type="evidence" value="ECO:0007669"/>
    <property type="project" value="UniProtKB-KW"/>
</dbReference>
<evidence type="ECO:0000313" key="11">
    <source>
        <dbReference type="EMBL" id="GIQ81212.1"/>
    </source>
</evidence>
<dbReference type="SUPFAM" id="SSF56112">
    <property type="entry name" value="Protein kinase-like (PK-like)"/>
    <property type="match status" value="1"/>
</dbReference>
<keyword evidence="4" id="KW-0547">Nucleotide-binding</keyword>
<dbReference type="EMBL" id="BDIP01000334">
    <property type="protein sequence ID" value="GIQ81212.1"/>
    <property type="molecule type" value="Genomic_DNA"/>
</dbReference>
<comment type="catalytic activity">
    <reaction evidence="7">
        <text>L-threonyl-[protein] + ATP = O-phospho-L-threonyl-[protein] + ADP + H(+)</text>
        <dbReference type="Rhea" id="RHEA:46608"/>
        <dbReference type="Rhea" id="RHEA-COMP:11060"/>
        <dbReference type="Rhea" id="RHEA-COMP:11605"/>
        <dbReference type="ChEBI" id="CHEBI:15378"/>
        <dbReference type="ChEBI" id="CHEBI:30013"/>
        <dbReference type="ChEBI" id="CHEBI:30616"/>
        <dbReference type="ChEBI" id="CHEBI:61977"/>
        <dbReference type="ChEBI" id="CHEBI:456216"/>
        <dbReference type="EC" id="2.7.11.1"/>
    </reaction>
</comment>
<evidence type="ECO:0000259" key="10">
    <source>
        <dbReference type="PROSITE" id="PS50011"/>
    </source>
</evidence>
<feature type="non-terminal residue" evidence="11">
    <location>
        <position position="1"/>
    </location>
</feature>
<dbReference type="OrthoDB" id="2018507at2759"/>
<keyword evidence="6" id="KW-0067">ATP-binding</keyword>
<accession>A0A9K3CR08</accession>
<evidence type="ECO:0000313" key="12">
    <source>
        <dbReference type="Proteomes" id="UP000265618"/>
    </source>
</evidence>
<dbReference type="PANTHER" id="PTHR22967:SF57">
    <property type="entry name" value="AUXILIN, ISOFORM A-RELATED"/>
    <property type="match status" value="1"/>
</dbReference>
<dbReference type="GO" id="GO:0004674">
    <property type="term" value="F:protein serine/threonine kinase activity"/>
    <property type="evidence" value="ECO:0007669"/>
    <property type="project" value="UniProtKB-KW"/>
</dbReference>
<evidence type="ECO:0000256" key="3">
    <source>
        <dbReference type="ARBA" id="ARBA00022679"/>
    </source>
</evidence>
<keyword evidence="5" id="KW-0418">Kinase</keyword>
<dbReference type="EC" id="2.7.11.1" evidence="1"/>
<protein>
    <recommendedName>
        <fullName evidence="1">non-specific serine/threonine protein kinase</fullName>
        <ecNumber evidence="1">2.7.11.1</ecNumber>
    </recommendedName>
</protein>
<keyword evidence="12" id="KW-1185">Reference proteome</keyword>
<dbReference type="PROSITE" id="PS50011">
    <property type="entry name" value="PROTEIN_KINASE_DOM"/>
    <property type="match status" value="1"/>
</dbReference>
<dbReference type="PANTHER" id="PTHR22967">
    <property type="entry name" value="SERINE/THREONINE PROTEIN KINASE"/>
    <property type="match status" value="1"/>
</dbReference>
<reference evidence="11 12" key="1">
    <citation type="journal article" date="2018" name="PLoS ONE">
        <title>The draft genome of Kipferlia bialata reveals reductive genome evolution in fornicate parasites.</title>
        <authorList>
            <person name="Tanifuji G."/>
            <person name="Takabayashi S."/>
            <person name="Kume K."/>
            <person name="Takagi M."/>
            <person name="Nakayama T."/>
            <person name="Kamikawa R."/>
            <person name="Inagaki Y."/>
            <person name="Hashimoto T."/>
        </authorList>
    </citation>
    <scope>NUCLEOTIDE SEQUENCE [LARGE SCALE GENOMIC DNA]</scope>
    <source>
        <strain evidence="11">NY0173</strain>
    </source>
</reference>
<name>A0A9K3CR08_9EUKA</name>
<evidence type="ECO:0000256" key="1">
    <source>
        <dbReference type="ARBA" id="ARBA00012513"/>
    </source>
</evidence>
<dbReference type="GO" id="GO:0005737">
    <property type="term" value="C:cytoplasm"/>
    <property type="evidence" value="ECO:0007669"/>
    <property type="project" value="TreeGrafter"/>
</dbReference>
<evidence type="ECO:0000256" key="5">
    <source>
        <dbReference type="ARBA" id="ARBA00022777"/>
    </source>
</evidence>
<dbReference type="InterPro" id="IPR000719">
    <property type="entry name" value="Prot_kinase_dom"/>
</dbReference>
<evidence type="ECO:0000256" key="9">
    <source>
        <dbReference type="SAM" id="MobiDB-lite"/>
    </source>
</evidence>
<evidence type="ECO:0000256" key="6">
    <source>
        <dbReference type="ARBA" id="ARBA00022840"/>
    </source>
</evidence>
<evidence type="ECO:0000256" key="7">
    <source>
        <dbReference type="ARBA" id="ARBA00047899"/>
    </source>
</evidence>
<keyword evidence="3" id="KW-0808">Transferase</keyword>